<comment type="caution">
    <text evidence="1">The sequence shown here is derived from an EMBL/GenBank/DDBJ whole genome shotgun (WGS) entry which is preliminary data.</text>
</comment>
<dbReference type="PROSITE" id="PS51257">
    <property type="entry name" value="PROKAR_LIPOPROTEIN"/>
    <property type="match status" value="1"/>
</dbReference>
<gene>
    <name evidence="1" type="primary">bamC</name>
    <name evidence="1" type="ORF">JAO78_011765</name>
</gene>
<dbReference type="InterPro" id="IPR042268">
    <property type="entry name" value="BamC_C"/>
</dbReference>
<dbReference type="InterPro" id="IPR010653">
    <property type="entry name" value="NlpB/DapX"/>
</dbReference>
<organism evidence="1 2">
    <name type="scientific">Alishewanella maricola</name>
    <dbReference type="NCBI Taxonomy" id="2795740"/>
    <lineage>
        <taxon>Bacteria</taxon>
        <taxon>Pseudomonadati</taxon>
        <taxon>Pseudomonadota</taxon>
        <taxon>Gammaproteobacteria</taxon>
        <taxon>Alteromonadales</taxon>
        <taxon>Alteromonadaceae</taxon>
        <taxon>Alishewanella</taxon>
    </lineage>
</organism>
<keyword evidence="2" id="KW-1185">Reference proteome</keyword>
<dbReference type="Proteomes" id="UP000633814">
    <property type="component" value="Unassembled WGS sequence"/>
</dbReference>
<evidence type="ECO:0000313" key="2">
    <source>
        <dbReference type="Proteomes" id="UP000633814"/>
    </source>
</evidence>
<protein>
    <submittedName>
        <fullName evidence="1">Outer membrane protein assembly factor BamC</fullName>
    </submittedName>
</protein>
<reference evidence="1 2" key="1">
    <citation type="submission" date="2021-10" db="EMBL/GenBank/DDBJ databases">
        <title>Alishewanella koreense sp. nov. isolated from seawater of southwestern coast in South Korea and the proposal for the reclassification of Rheinheimera perlucida and Rheinheimera tuosuensis as Arsukibacterium perlucida and Arsukibacterium tuosuensis.</title>
        <authorList>
            <person name="Kim K.H."/>
            <person name="Ruan W."/>
            <person name="Kim K.R."/>
            <person name="Baek J.H."/>
            <person name="Jeon C.O."/>
        </authorList>
    </citation>
    <scope>NUCLEOTIDE SEQUENCE [LARGE SCALE GENOMIC DNA]</scope>
    <source>
        <strain evidence="1 2">16-MA</strain>
    </source>
</reference>
<sequence>MQKWANGIIAVSVLVSGCSVFDKTPTESTELKKVNLQIPAGMATPNQPAIYDIPANQPVQTASKEQISKRSPTLVLATATSSRLEEEEKLARVWFERNDLTGELTPFVTEQLQAFFQQQAIELNQTDDAGLRYETGWIKRSETSGFLFWKSEDAVDQVRFQIELAPRPHGRSLSMTVTLLEHQYFVPGEQLNAVQIKANEVNLLNRVINQVAVTEVAKARDLRAQVTEVSLAPGIDKAGNAALITEQPLDVTWSQLELLFNDLNLSVTDFDRSVYTYYLNYTKPERGFWRTITLRDAPLQLPIENGDYRIVLSRLANNHTAIAWLDKTGEPLSADIVNSIYEPMVTAIRAAGAEL</sequence>
<dbReference type="Pfam" id="PF06804">
    <property type="entry name" value="Lipoprotein_18"/>
    <property type="match status" value="1"/>
</dbReference>
<accession>A0ABS8C5S8</accession>
<evidence type="ECO:0000313" key="1">
    <source>
        <dbReference type="EMBL" id="MCB5227488.1"/>
    </source>
</evidence>
<dbReference type="Gene3D" id="3.30.530.50">
    <property type="match status" value="1"/>
</dbReference>
<dbReference type="EMBL" id="JAEINI020000007">
    <property type="protein sequence ID" value="MCB5227488.1"/>
    <property type="molecule type" value="Genomic_DNA"/>
</dbReference>
<dbReference type="RefSeq" id="WP_226751555.1">
    <property type="nucleotide sequence ID" value="NZ_JAEINI020000007.1"/>
</dbReference>
<dbReference type="Gene3D" id="3.30.310.170">
    <property type="entry name" value="Outer membrane protein assembly factor BamC"/>
    <property type="match status" value="1"/>
</dbReference>
<proteinExistence type="predicted"/>
<name>A0ABS8C5S8_9ALTE</name>